<organism evidence="1 2">
    <name type="scientific">Eiseniibacteriota bacterium</name>
    <dbReference type="NCBI Taxonomy" id="2212470"/>
    <lineage>
        <taxon>Bacteria</taxon>
        <taxon>Candidatus Eiseniibacteriota</taxon>
    </lineage>
</organism>
<comment type="caution">
    <text evidence="1">The sequence shown here is derived from an EMBL/GenBank/DDBJ whole genome shotgun (WGS) entry which is preliminary data.</text>
</comment>
<reference evidence="1" key="1">
    <citation type="submission" date="2020-04" db="EMBL/GenBank/DDBJ databases">
        <authorList>
            <person name="Zhang T."/>
        </authorList>
    </citation>
    <scope>NUCLEOTIDE SEQUENCE</scope>
    <source>
        <strain evidence="1">HKST-UBA01</strain>
    </source>
</reference>
<dbReference type="Proteomes" id="UP000697710">
    <property type="component" value="Unassembled WGS sequence"/>
</dbReference>
<dbReference type="EMBL" id="JAGQHR010000314">
    <property type="protein sequence ID" value="MCA9728163.1"/>
    <property type="molecule type" value="Genomic_DNA"/>
</dbReference>
<sequence length="226" mass="24377">MQLMHTRLHGLTRKKSGGSSHPAILQALGAALALAAVVAGVRLIDGSITSSSAQSTPPLDADGWRSWLSDVGVEGNLHGTPIWQADLQQRPEATEDAAPAPEKAHFIRVDITGYCSRVEETDADPFVTAICTVTGTGVIALSRDLLRTFTPGAPFDFGDKVLLPGVGIFSVEDTMHPRWQRRADIWFPNLDLAYAWGRRVGFLTRVDGDTPLFPTEPAVAQALPRN</sequence>
<evidence type="ECO:0000313" key="1">
    <source>
        <dbReference type="EMBL" id="MCA9728163.1"/>
    </source>
</evidence>
<dbReference type="CDD" id="cd22784">
    <property type="entry name" value="DPBB_MltA_YuiC-like"/>
    <property type="match status" value="1"/>
</dbReference>
<dbReference type="AlphaFoldDB" id="A0A956LZQ4"/>
<gene>
    <name evidence="1" type="ORF">KC729_10800</name>
</gene>
<proteinExistence type="predicted"/>
<accession>A0A956LZQ4</accession>
<protein>
    <submittedName>
        <fullName evidence="1">3D domain-containing protein</fullName>
    </submittedName>
</protein>
<evidence type="ECO:0000313" key="2">
    <source>
        <dbReference type="Proteomes" id="UP000697710"/>
    </source>
</evidence>
<name>A0A956LZQ4_UNCEI</name>
<reference evidence="1" key="2">
    <citation type="journal article" date="2021" name="Microbiome">
        <title>Successional dynamics and alternative stable states in a saline activated sludge microbial community over 9 years.</title>
        <authorList>
            <person name="Wang Y."/>
            <person name="Ye J."/>
            <person name="Ju F."/>
            <person name="Liu L."/>
            <person name="Boyd J.A."/>
            <person name="Deng Y."/>
            <person name="Parks D.H."/>
            <person name="Jiang X."/>
            <person name="Yin X."/>
            <person name="Woodcroft B.J."/>
            <person name="Tyson G.W."/>
            <person name="Hugenholtz P."/>
            <person name="Polz M.F."/>
            <person name="Zhang T."/>
        </authorList>
    </citation>
    <scope>NUCLEOTIDE SEQUENCE</scope>
    <source>
        <strain evidence="1">HKST-UBA01</strain>
    </source>
</reference>